<gene>
    <name evidence="1" type="ORF">EPI10_020045</name>
</gene>
<comment type="caution">
    <text evidence="1">The sequence shown here is derived from an EMBL/GenBank/DDBJ whole genome shotgun (WGS) entry which is preliminary data.</text>
</comment>
<protein>
    <submittedName>
        <fullName evidence="1">Vacuolar protein sorting-associated protein 35B-like</fullName>
    </submittedName>
</protein>
<dbReference type="Proteomes" id="UP000325315">
    <property type="component" value="Unassembled WGS sequence"/>
</dbReference>
<dbReference type="AlphaFoldDB" id="A0A5B6WE49"/>
<name>A0A5B6WE49_9ROSI</name>
<organism evidence="1 2">
    <name type="scientific">Gossypium australe</name>
    <dbReference type="NCBI Taxonomy" id="47621"/>
    <lineage>
        <taxon>Eukaryota</taxon>
        <taxon>Viridiplantae</taxon>
        <taxon>Streptophyta</taxon>
        <taxon>Embryophyta</taxon>
        <taxon>Tracheophyta</taxon>
        <taxon>Spermatophyta</taxon>
        <taxon>Magnoliopsida</taxon>
        <taxon>eudicotyledons</taxon>
        <taxon>Gunneridae</taxon>
        <taxon>Pentapetalae</taxon>
        <taxon>rosids</taxon>
        <taxon>malvids</taxon>
        <taxon>Malvales</taxon>
        <taxon>Malvaceae</taxon>
        <taxon>Malvoideae</taxon>
        <taxon>Gossypium</taxon>
    </lineage>
</organism>
<dbReference type="PANTHER" id="PTHR15503">
    <property type="entry name" value="LDOC1 RELATED"/>
    <property type="match status" value="1"/>
</dbReference>
<evidence type="ECO:0000313" key="1">
    <source>
        <dbReference type="EMBL" id="KAA3479544.1"/>
    </source>
</evidence>
<evidence type="ECO:0000313" key="2">
    <source>
        <dbReference type="Proteomes" id="UP000325315"/>
    </source>
</evidence>
<reference evidence="2" key="1">
    <citation type="journal article" date="2019" name="Plant Biotechnol. J.">
        <title>Genome sequencing of the Australian wild diploid species Gossypium australe highlights disease resistance and delayed gland morphogenesis.</title>
        <authorList>
            <person name="Cai Y."/>
            <person name="Cai X."/>
            <person name="Wang Q."/>
            <person name="Wang P."/>
            <person name="Zhang Y."/>
            <person name="Cai C."/>
            <person name="Xu Y."/>
            <person name="Wang K."/>
            <person name="Zhou Z."/>
            <person name="Wang C."/>
            <person name="Geng S."/>
            <person name="Li B."/>
            <person name="Dong Q."/>
            <person name="Hou Y."/>
            <person name="Wang H."/>
            <person name="Ai P."/>
            <person name="Liu Z."/>
            <person name="Yi F."/>
            <person name="Sun M."/>
            <person name="An G."/>
            <person name="Cheng J."/>
            <person name="Zhang Y."/>
            <person name="Shi Q."/>
            <person name="Xie Y."/>
            <person name="Shi X."/>
            <person name="Chang Y."/>
            <person name="Huang F."/>
            <person name="Chen Y."/>
            <person name="Hong S."/>
            <person name="Mi L."/>
            <person name="Sun Q."/>
            <person name="Zhang L."/>
            <person name="Zhou B."/>
            <person name="Peng R."/>
            <person name="Zhang X."/>
            <person name="Liu F."/>
        </authorList>
    </citation>
    <scope>NUCLEOTIDE SEQUENCE [LARGE SCALE GENOMIC DNA]</scope>
    <source>
        <strain evidence="2">cv. PA1801</strain>
    </source>
</reference>
<dbReference type="PANTHER" id="PTHR15503:SF45">
    <property type="entry name" value="RNA-DIRECTED DNA POLYMERASE HOMOLOG"/>
    <property type="match status" value="1"/>
</dbReference>
<accession>A0A5B6WE49</accession>
<dbReference type="EMBL" id="SMMG02000003">
    <property type="protein sequence ID" value="KAA3479544.1"/>
    <property type="molecule type" value="Genomic_DNA"/>
</dbReference>
<keyword evidence="2" id="KW-1185">Reference proteome</keyword>
<proteinExistence type="predicted"/>
<dbReference type="SUPFAM" id="SSF56672">
    <property type="entry name" value="DNA/RNA polymerases"/>
    <property type="match status" value="1"/>
</dbReference>
<dbReference type="InterPro" id="IPR032567">
    <property type="entry name" value="RTL1-rel"/>
</dbReference>
<dbReference type="InterPro" id="IPR043502">
    <property type="entry name" value="DNA/RNA_pol_sf"/>
</dbReference>
<sequence length="109" mass="12081">MGSEARAPARAYAIHAREDTSSPDVITDTKVYGSKIESVPVVCEYPDVFPEELLGLPSIREVEFAIELVPKTSPILIALYRMAPIELKEFKAQLQELTDKGFARPSFSP</sequence>
<dbReference type="Gene3D" id="3.10.10.10">
    <property type="entry name" value="HIV Type 1 Reverse Transcriptase, subunit A, domain 1"/>
    <property type="match status" value="1"/>
</dbReference>
<dbReference type="OrthoDB" id="1735095at2759"/>